<protein>
    <submittedName>
        <fullName evidence="2">Uncharacterized protein</fullName>
    </submittedName>
</protein>
<feature type="region of interest" description="Disordered" evidence="1">
    <location>
        <begin position="94"/>
        <end position="116"/>
    </location>
</feature>
<evidence type="ECO:0000256" key="1">
    <source>
        <dbReference type="SAM" id="MobiDB-lite"/>
    </source>
</evidence>
<evidence type="ECO:0000313" key="2">
    <source>
        <dbReference type="EMBL" id="MPC18080.1"/>
    </source>
</evidence>
<dbReference type="AlphaFoldDB" id="A0A5B7D9T6"/>
<proteinExistence type="predicted"/>
<dbReference type="EMBL" id="VSRR010000645">
    <property type="protein sequence ID" value="MPC18080.1"/>
    <property type="molecule type" value="Genomic_DNA"/>
</dbReference>
<dbReference type="Proteomes" id="UP000324222">
    <property type="component" value="Unassembled WGS sequence"/>
</dbReference>
<name>A0A5B7D9T6_PORTR</name>
<comment type="caution">
    <text evidence="2">The sequence shown here is derived from an EMBL/GenBank/DDBJ whole genome shotgun (WGS) entry which is preliminary data.</text>
</comment>
<evidence type="ECO:0000313" key="3">
    <source>
        <dbReference type="Proteomes" id="UP000324222"/>
    </source>
</evidence>
<accession>A0A5B7D9T6</accession>
<sequence length="262" mass="28710">MMHSPRTRGHSPQRRGQHATTRPSGAVPRRPTRRPIATPPTSDPANHCAETSARAVAMATTHTPHKSDNTHFSPSPARMLLGARARGVPDLPRRPCHSSHAALVSSTDAPLHAPPRTALPPHHCSLAPPFLPCQTKPPPCRPPPNIPAPHHGILNAPTSHVAHYSPLSSGGPLISLTMPPTQPPKQGTRFAHATLPHSFPALITYAYLTHSFLISWTGLPYPLQSTPPLPRQYLCFPFPRHWFSSHCYSHPHCHRLHHVLPH</sequence>
<organism evidence="2 3">
    <name type="scientific">Portunus trituberculatus</name>
    <name type="common">Swimming crab</name>
    <name type="synonym">Neptunus trituberculatus</name>
    <dbReference type="NCBI Taxonomy" id="210409"/>
    <lineage>
        <taxon>Eukaryota</taxon>
        <taxon>Metazoa</taxon>
        <taxon>Ecdysozoa</taxon>
        <taxon>Arthropoda</taxon>
        <taxon>Crustacea</taxon>
        <taxon>Multicrustacea</taxon>
        <taxon>Malacostraca</taxon>
        <taxon>Eumalacostraca</taxon>
        <taxon>Eucarida</taxon>
        <taxon>Decapoda</taxon>
        <taxon>Pleocyemata</taxon>
        <taxon>Brachyura</taxon>
        <taxon>Eubrachyura</taxon>
        <taxon>Portunoidea</taxon>
        <taxon>Portunidae</taxon>
        <taxon>Portuninae</taxon>
        <taxon>Portunus</taxon>
    </lineage>
</organism>
<feature type="region of interest" description="Disordered" evidence="1">
    <location>
        <begin position="1"/>
        <end position="47"/>
    </location>
</feature>
<feature type="compositionally biased region" description="Basic residues" evidence="1">
    <location>
        <begin position="1"/>
        <end position="17"/>
    </location>
</feature>
<keyword evidence="3" id="KW-1185">Reference proteome</keyword>
<gene>
    <name evidence="2" type="ORF">E2C01_010956</name>
</gene>
<reference evidence="2 3" key="1">
    <citation type="submission" date="2019-05" db="EMBL/GenBank/DDBJ databases">
        <title>Another draft genome of Portunus trituberculatus and its Hox gene families provides insights of decapod evolution.</title>
        <authorList>
            <person name="Jeong J.-H."/>
            <person name="Song I."/>
            <person name="Kim S."/>
            <person name="Choi T."/>
            <person name="Kim D."/>
            <person name="Ryu S."/>
            <person name="Kim W."/>
        </authorList>
    </citation>
    <scope>NUCLEOTIDE SEQUENCE [LARGE SCALE GENOMIC DNA]</scope>
    <source>
        <tissue evidence="2">Muscle</tissue>
    </source>
</reference>